<dbReference type="InterPro" id="IPR013132">
    <property type="entry name" value="PseI/NeuA/B-like_N"/>
</dbReference>
<dbReference type="InterPro" id="IPR051690">
    <property type="entry name" value="PseI-like"/>
</dbReference>
<evidence type="ECO:0000313" key="3">
    <source>
        <dbReference type="Proteomes" id="UP000738126"/>
    </source>
</evidence>
<protein>
    <recommendedName>
        <fullName evidence="1">PseI/NeuA/B-like domain-containing protein</fullName>
    </recommendedName>
</protein>
<dbReference type="Gene3D" id="3.20.20.70">
    <property type="entry name" value="Aldolase class I"/>
    <property type="match status" value="1"/>
</dbReference>
<evidence type="ECO:0000259" key="1">
    <source>
        <dbReference type="Pfam" id="PF03102"/>
    </source>
</evidence>
<sequence>MDKIKTIAETAFTHEGNSEYLERLVESALETDVDIVKFQVLISLEYADSHPMASKAESLTFDKDFWKNQFQKVKASGKSLLVLPLDWQALKWVLEEQIADIIEIHAVNLFRRDFYDCLASHKNPLDLVLAISGYTLEEIQFAVKKYSSLKNTSVTLMLGFQSFPTQSEDIGLNRIRQLQQKFSLPIGYADHTHHSENADFIYSASVALGISMLEKHIILQREEERIDCESAVECSELDRIISLVRKTEAALGTTEKYALSREENTYRERRLKLVAVKPIAQGDYINFDNAKYMWIHKSPNKSAELTFTLPFSHADRCYEVGDVLS</sequence>
<keyword evidence="3" id="KW-1185">Reference proteome</keyword>
<dbReference type="RefSeq" id="WP_200255663.1">
    <property type="nucleotide sequence ID" value="NZ_NRSH01000001.1"/>
</dbReference>
<evidence type="ECO:0000313" key="2">
    <source>
        <dbReference type="EMBL" id="MBK1725454.1"/>
    </source>
</evidence>
<gene>
    <name evidence="2" type="ORF">CKO13_00105</name>
</gene>
<proteinExistence type="predicted"/>
<accession>A0ABS1E574</accession>
<dbReference type="PANTHER" id="PTHR42966">
    <property type="entry name" value="N-ACETYLNEURAMINATE SYNTHASE"/>
    <property type="match status" value="1"/>
</dbReference>
<dbReference type="InterPro" id="IPR013785">
    <property type="entry name" value="Aldolase_TIM"/>
</dbReference>
<feature type="domain" description="PseI/NeuA/B-like" evidence="1">
    <location>
        <begin position="24"/>
        <end position="256"/>
    </location>
</feature>
<dbReference type="SUPFAM" id="SSF51569">
    <property type="entry name" value="Aldolase"/>
    <property type="match status" value="1"/>
</dbReference>
<reference evidence="2 3" key="1">
    <citation type="journal article" date="2020" name="Microorganisms">
        <title>Osmotic Adaptation and Compatible Solute Biosynthesis of Phototrophic Bacteria as Revealed from Genome Analyses.</title>
        <authorList>
            <person name="Imhoff J.F."/>
            <person name="Rahn T."/>
            <person name="Kunzel S."/>
            <person name="Keller A."/>
            <person name="Neulinger S.C."/>
        </authorList>
    </citation>
    <scope>NUCLEOTIDE SEQUENCE [LARGE SCALE GENOMIC DNA]</scope>
    <source>
        <strain evidence="2 3">DSM 15116</strain>
    </source>
</reference>
<organism evidence="2 3">
    <name type="scientific">Halorhodospira neutriphila</name>
    <dbReference type="NCBI Taxonomy" id="168379"/>
    <lineage>
        <taxon>Bacteria</taxon>
        <taxon>Pseudomonadati</taxon>
        <taxon>Pseudomonadota</taxon>
        <taxon>Gammaproteobacteria</taxon>
        <taxon>Chromatiales</taxon>
        <taxon>Ectothiorhodospiraceae</taxon>
        <taxon>Halorhodospira</taxon>
    </lineage>
</organism>
<dbReference type="EMBL" id="NRSH01000001">
    <property type="protein sequence ID" value="MBK1725454.1"/>
    <property type="molecule type" value="Genomic_DNA"/>
</dbReference>
<dbReference type="Pfam" id="PF03102">
    <property type="entry name" value="NeuB"/>
    <property type="match status" value="1"/>
</dbReference>
<comment type="caution">
    <text evidence="2">The sequence shown here is derived from an EMBL/GenBank/DDBJ whole genome shotgun (WGS) entry which is preliminary data.</text>
</comment>
<name>A0ABS1E574_9GAMM</name>
<dbReference type="Proteomes" id="UP000738126">
    <property type="component" value="Unassembled WGS sequence"/>
</dbReference>
<dbReference type="PANTHER" id="PTHR42966:SF1">
    <property type="entry name" value="SIALIC ACID SYNTHASE"/>
    <property type="match status" value="1"/>
</dbReference>